<dbReference type="InterPro" id="IPR007330">
    <property type="entry name" value="MIT_dom"/>
</dbReference>
<dbReference type="PANTHER" id="PTHR23074">
    <property type="entry name" value="AAA DOMAIN-CONTAINING"/>
    <property type="match status" value="1"/>
</dbReference>
<dbReference type="SUPFAM" id="SSF52540">
    <property type="entry name" value="P-loop containing nucleoside triphosphate hydrolases"/>
    <property type="match status" value="1"/>
</dbReference>
<dbReference type="SMART" id="SM00382">
    <property type="entry name" value="AAA"/>
    <property type="match status" value="1"/>
</dbReference>
<dbReference type="GeneTree" id="ENSGT00940000156258"/>
<feature type="region of interest" description="Disordered" evidence="10">
    <location>
        <begin position="230"/>
        <end position="294"/>
    </location>
</feature>
<dbReference type="PROSITE" id="PS00674">
    <property type="entry name" value="AAA"/>
    <property type="match status" value="1"/>
</dbReference>
<dbReference type="PANTHER" id="PTHR23074:SF86">
    <property type="entry name" value="SPASTIN"/>
    <property type="match status" value="1"/>
</dbReference>
<keyword evidence="4 9" id="KW-0067">ATP-binding</keyword>
<dbReference type="Gene3D" id="1.10.8.60">
    <property type="match status" value="1"/>
</dbReference>
<evidence type="ECO:0000256" key="10">
    <source>
        <dbReference type="SAM" id="MobiDB-lite"/>
    </source>
</evidence>
<accession>A0A8C5ALA2</accession>
<evidence type="ECO:0000256" key="1">
    <source>
        <dbReference type="ARBA" id="ARBA00022618"/>
    </source>
</evidence>
<organism evidence="13 14">
    <name type="scientific">Gadus morhua</name>
    <name type="common">Atlantic cod</name>
    <dbReference type="NCBI Taxonomy" id="8049"/>
    <lineage>
        <taxon>Eukaryota</taxon>
        <taxon>Metazoa</taxon>
        <taxon>Chordata</taxon>
        <taxon>Craniata</taxon>
        <taxon>Vertebrata</taxon>
        <taxon>Euteleostomi</taxon>
        <taxon>Actinopterygii</taxon>
        <taxon>Neopterygii</taxon>
        <taxon>Teleostei</taxon>
        <taxon>Neoteleostei</taxon>
        <taxon>Acanthomorphata</taxon>
        <taxon>Zeiogadaria</taxon>
        <taxon>Gadariae</taxon>
        <taxon>Gadiformes</taxon>
        <taxon>Gadoidei</taxon>
        <taxon>Gadidae</taxon>
        <taxon>Gadus</taxon>
    </lineage>
</organism>
<dbReference type="EC" id="5.6.1.1" evidence="8"/>
<keyword evidence="1" id="KW-0132">Cell division</keyword>
<feature type="domain" description="MIT" evidence="12">
    <location>
        <begin position="142"/>
        <end position="218"/>
    </location>
</feature>
<dbReference type="InterPro" id="IPR003960">
    <property type="entry name" value="ATPase_AAA_CS"/>
</dbReference>
<keyword evidence="6" id="KW-0413">Isomerase</keyword>
<evidence type="ECO:0000256" key="8">
    <source>
        <dbReference type="ARBA" id="ARBA00038871"/>
    </source>
</evidence>
<dbReference type="Pfam" id="PF17862">
    <property type="entry name" value="AAA_lid_3"/>
    <property type="match status" value="1"/>
</dbReference>
<dbReference type="AlphaFoldDB" id="A0A8C5ALA2"/>
<dbReference type="SMART" id="SM00745">
    <property type="entry name" value="MIT"/>
    <property type="match status" value="1"/>
</dbReference>
<evidence type="ECO:0000256" key="4">
    <source>
        <dbReference type="ARBA" id="ARBA00022840"/>
    </source>
</evidence>
<dbReference type="CDD" id="cd02679">
    <property type="entry name" value="MIT_spastin"/>
    <property type="match status" value="1"/>
</dbReference>
<sequence>MLGWRAGERTGWRTVDLRVKALSVAGWCASAAVGGQVTRGGVPAAGVTCFSAHHSVRHLGSKAAYLGSLNSGRVEKTPPRNRFLDKIECFVSLSSGGSSDRKLPDYTSSRLSYKLYVKSTSQLAVMASRMSSSKGKSNSDIIKGYHKQAFEYISVALKIDEDDTVKEEAVQWYKKGIEDLQRGIAVEVTGEGDQYERTKRLQDKMVTNLDMAKERLSLLGKCILATLESTRGLPAPRSPQNGGSQPAPLTKPAPKGPALAGGASSQVTPQAGRGPTVKGAAASKQPRKSDMKNFKNVDSKLANMILNEIVDSGPAISFEDIAGQELAKQALQEIVILPALRPELFTGLRAPARGLLLFGPPGNGKTMLAKAVARESDSTFFNISASTLTSKYVGEGEKLVRALFAVARELQPSIIFIDEVDSLLCERSEREHEASRRLKTEFLLQFDGVQSGGDDRVLVMGATNRPQELDEAALRRFVKRIYVALPDEETRLKQLTHLLGKQGELLNQKELAHLAKVTAGYSGSDLTSLAKDAALGPIREMGPEQVKSVAISEMRRMRLKDFEDSLKRIKPSVSPQTLGLYVKWNKDFGDTTAF</sequence>
<dbReference type="Ensembl" id="ENSGMOT00000056235.1">
    <property type="protein sequence ID" value="ENSGMOP00000033994.1"/>
    <property type="gene ID" value="ENSGMOG00000018909.2"/>
</dbReference>
<dbReference type="Gene3D" id="3.40.50.300">
    <property type="entry name" value="P-loop containing nucleotide triphosphate hydrolases"/>
    <property type="match status" value="1"/>
</dbReference>
<evidence type="ECO:0000256" key="3">
    <source>
        <dbReference type="ARBA" id="ARBA00022741"/>
    </source>
</evidence>
<protein>
    <recommendedName>
        <fullName evidence="8">microtubule-severing ATPase</fullName>
        <ecNumber evidence="8">5.6.1.1</ecNumber>
    </recommendedName>
</protein>
<feature type="domain" description="AAA+ ATPase" evidence="11">
    <location>
        <begin position="351"/>
        <end position="487"/>
    </location>
</feature>
<evidence type="ECO:0000256" key="7">
    <source>
        <dbReference type="ARBA" id="ARBA00036378"/>
    </source>
</evidence>
<name>A0A8C5ALA2_GADMO</name>
<keyword evidence="14" id="KW-1185">Reference proteome</keyword>
<evidence type="ECO:0000256" key="2">
    <source>
        <dbReference type="ARBA" id="ARBA00022701"/>
    </source>
</evidence>
<dbReference type="InterPro" id="IPR041569">
    <property type="entry name" value="AAA_lid_3"/>
</dbReference>
<dbReference type="GO" id="GO:0008568">
    <property type="term" value="F:microtubule severing ATPase activity"/>
    <property type="evidence" value="ECO:0007669"/>
    <property type="project" value="UniProtKB-EC"/>
</dbReference>
<evidence type="ECO:0000256" key="9">
    <source>
        <dbReference type="RuleBase" id="RU003651"/>
    </source>
</evidence>
<proteinExistence type="inferred from homology"/>
<comment type="catalytic activity">
    <reaction evidence="7">
        <text>n ATP + n H2O + a microtubule = n ADP + n phosphate + (n+1) alpha/beta tubulin heterodimers.</text>
        <dbReference type="EC" id="5.6.1.1"/>
    </reaction>
</comment>
<dbReference type="GO" id="GO:0005524">
    <property type="term" value="F:ATP binding"/>
    <property type="evidence" value="ECO:0007669"/>
    <property type="project" value="UniProtKB-KW"/>
</dbReference>
<dbReference type="GO" id="GO:0005874">
    <property type="term" value="C:microtubule"/>
    <property type="evidence" value="ECO:0007669"/>
    <property type="project" value="UniProtKB-KW"/>
</dbReference>
<keyword evidence="2" id="KW-0493">Microtubule</keyword>
<dbReference type="Gene3D" id="1.20.58.80">
    <property type="entry name" value="Phosphotransferase system, lactose/cellobiose-type IIA subunit"/>
    <property type="match status" value="1"/>
</dbReference>
<evidence type="ECO:0000256" key="5">
    <source>
        <dbReference type="ARBA" id="ARBA00023136"/>
    </source>
</evidence>
<dbReference type="InterPro" id="IPR027417">
    <property type="entry name" value="P-loop_NTPase"/>
</dbReference>
<evidence type="ECO:0000259" key="12">
    <source>
        <dbReference type="SMART" id="SM00745"/>
    </source>
</evidence>
<dbReference type="InterPro" id="IPR003593">
    <property type="entry name" value="AAA+_ATPase"/>
</dbReference>
<evidence type="ECO:0000259" key="11">
    <source>
        <dbReference type="SMART" id="SM00382"/>
    </source>
</evidence>
<comment type="similarity">
    <text evidence="9">Belongs to the AAA ATPase family.</text>
</comment>
<keyword evidence="1" id="KW-0131">Cell cycle</keyword>
<dbReference type="GO" id="GO:0016887">
    <property type="term" value="F:ATP hydrolysis activity"/>
    <property type="evidence" value="ECO:0007669"/>
    <property type="project" value="InterPro"/>
</dbReference>
<dbReference type="Proteomes" id="UP000694546">
    <property type="component" value="Chromosome 15"/>
</dbReference>
<dbReference type="InterPro" id="IPR003959">
    <property type="entry name" value="ATPase_AAA_core"/>
</dbReference>
<dbReference type="InterPro" id="IPR050304">
    <property type="entry name" value="MT-severing_AAA_ATPase"/>
</dbReference>
<reference evidence="13" key="2">
    <citation type="submission" date="2025-09" db="UniProtKB">
        <authorList>
            <consortium name="Ensembl"/>
        </authorList>
    </citation>
    <scope>IDENTIFICATION</scope>
</reference>
<dbReference type="GO" id="GO:0051301">
    <property type="term" value="P:cell division"/>
    <property type="evidence" value="ECO:0007669"/>
    <property type="project" value="UniProtKB-KW"/>
</dbReference>
<evidence type="ECO:0000256" key="6">
    <source>
        <dbReference type="ARBA" id="ARBA00023235"/>
    </source>
</evidence>
<evidence type="ECO:0000313" key="14">
    <source>
        <dbReference type="Proteomes" id="UP000694546"/>
    </source>
</evidence>
<keyword evidence="3 9" id="KW-0547">Nucleotide-binding</keyword>
<dbReference type="Pfam" id="PF00004">
    <property type="entry name" value="AAA"/>
    <property type="match status" value="1"/>
</dbReference>
<dbReference type="CDD" id="cd19524">
    <property type="entry name" value="RecA-like_spastin"/>
    <property type="match status" value="1"/>
</dbReference>
<evidence type="ECO:0000313" key="13">
    <source>
        <dbReference type="Ensembl" id="ENSGMOP00000033994.1"/>
    </source>
</evidence>
<reference evidence="13" key="1">
    <citation type="submission" date="2025-08" db="UniProtKB">
        <authorList>
            <consortium name="Ensembl"/>
        </authorList>
    </citation>
    <scope>IDENTIFICATION</scope>
</reference>
<keyword evidence="5" id="KW-0472">Membrane</keyword>